<dbReference type="Proteomes" id="UP000236163">
    <property type="component" value="Unassembled WGS sequence"/>
</dbReference>
<accession>A0A2K0JEI5</accession>
<gene>
    <name evidence="1" type="ORF">RK55_011175</name>
</gene>
<organism evidence="1 2">
    <name type="scientific">Salmonella enterica subsp. houtenae serovar 50:g,z51:-</name>
    <dbReference type="NCBI Taxonomy" id="1173947"/>
    <lineage>
        <taxon>Bacteria</taxon>
        <taxon>Pseudomonadati</taxon>
        <taxon>Pseudomonadota</taxon>
        <taxon>Gammaproteobacteria</taxon>
        <taxon>Enterobacterales</taxon>
        <taxon>Enterobacteriaceae</taxon>
        <taxon>Salmonella</taxon>
    </lineage>
</organism>
<dbReference type="EMBL" id="JWSP02000004">
    <property type="protein sequence ID" value="PNO33692.1"/>
    <property type="molecule type" value="Genomic_DNA"/>
</dbReference>
<evidence type="ECO:0000313" key="2">
    <source>
        <dbReference type="Proteomes" id="UP000236163"/>
    </source>
</evidence>
<protein>
    <submittedName>
        <fullName evidence="1">Uncharacterized protein</fullName>
    </submittedName>
</protein>
<comment type="caution">
    <text evidence="1">The sequence shown here is derived from an EMBL/GenBank/DDBJ whole genome shotgun (WGS) entry which is preliminary data.</text>
</comment>
<name>A0A2K0JEI5_SALHO</name>
<sequence length="64" mass="7089">MIRCSTVSPLANGKPNFQKTIIFGASSTFCLNCCHSKGLPPIICYTYNTVQILPCDQIWPVLIQ</sequence>
<reference evidence="2" key="1">
    <citation type="submission" date="2017-12" db="EMBL/GenBank/DDBJ databases">
        <title>FDA dAtabase for Regulatory Grade micrObial Sequences (FDA-ARGOS): Supporting development and validation of Infectious Disease Dx tests.</title>
        <authorList>
            <person name="Sichtig H."/>
            <person name="Tallon L."/>
            <person name="Sadzewicz L."/>
            <person name="Sengamalay N."/>
            <person name="Nagaraj S."/>
            <person name="Vavikolanu K."/>
            <person name="Aluvathingal J."/>
            <person name="Nadendla S."/>
            <person name="Pirone D.C."/>
            <person name="Hoffman M."/>
            <person name="Muruvanda T."/>
            <person name="Allard M."/>
            <person name="Evans P."/>
        </authorList>
    </citation>
    <scope>NUCLEOTIDE SEQUENCE [LARGE SCALE GENOMIC DNA]</scope>
    <source>
        <strain evidence="2">FDAARGOS_55</strain>
    </source>
</reference>
<proteinExistence type="predicted"/>
<evidence type="ECO:0000313" key="1">
    <source>
        <dbReference type="EMBL" id="PNO33692.1"/>
    </source>
</evidence>
<dbReference type="AlphaFoldDB" id="A0A2K0JEI5"/>